<dbReference type="InterPro" id="IPR024445">
    <property type="entry name" value="Tnp_ISXO2-like"/>
</dbReference>
<organism evidence="2 3">
    <name type="scientific">Leptospira weilii str. 2006001853</name>
    <dbReference type="NCBI Taxonomy" id="1001589"/>
    <lineage>
        <taxon>Bacteria</taxon>
        <taxon>Pseudomonadati</taxon>
        <taxon>Spirochaetota</taxon>
        <taxon>Spirochaetia</taxon>
        <taxon>Leptospirales</taxon>
        <taxon>Leptospiraceae</taxon>
        <taxon>Leptospira</taxon>
    </lineage>
</organism>
<evidence type="ECO:0000313" key="3">
    <source>
        <dbReference type="Proteomes" id="UP000001338"/>
    </source>
</evidence>
<dbReference type="GeneID" id="61110998"/>
<dbReference type="InterPro" id="IPR053164">
    <property type="entry name" value="IS1016-like_transposase"/>
</dbReference>
<dbReference type="Proteomes" id="UP000001338">
    <property type="component" value="Unassembled WGS sequence"/>
</dbReference>
<dbReference type="Pfam" id="PF12762">
    <property type="entry name" value="DDE_Tnp_IS1595"/>
    <property type="match status" value="1"/>
</dbReference>
<protein>
    <submittedName>
        <fullName evidence="2">ISXO2-like transposase domain protein</fullName>
    </submittedName>
</protein>
<accession>A0A828Z8D1</accession>
<dbReference type="AlphaFoldDB" id="A0A828Z8D1"/>
<dbReference type="NCBIfam" id="NF033547">
    <property type="entry name" value="transpos_IS1595"/>
    <property type="match status" value="1"/>
</dbReference>
<reference evidence="2 3" key="1">
    <citation type="submission" date="2012-10" db="EMBL/GenBank/DDBJ databases">
        <authorList>
            <person name="Harkins D.M."/>
            <person name="Durkin A.S."/>
            <person name="Brinkac L.M."/>
            <person name="Haft D.H."/>
            <person name="Selengut J.D."/>
            <person name="Sanka R."/>
            <person name="DePew J."/>
            <person name="Purushe J."/>
            <person name="Whelen A.C."/>
            <person name="Vinetz J.M."/>
            <person name="Sutton G.G."/>
            <person name="Nierman W.C."/>
            <person name="Fouts D.E."/>
        </authorList>
    </citation>
    <scope>NUCLEOTIDE SEQUENCE [LARGE SCALE GENOMIC DNA]</scope>
    <source>
        <strain evidence="2 3">2006001853</strain>
    </source>
</reference>
<comment type="caution">
    <text evidence="2">The sequence shown here is derived from an EMBL/GenBank/DDBJ whole genome shotgun (WGS) entry which is preliminary data.</text>
</comment>
<dbReference type="PANTHER" id="PTHR47163:SF2">
    <property type="entry name" value="SI:DKEY-17M8.2"/>
    <property type="match status" value="1"/>
</dbReference>
<proteinExistence type="predicted"/>
<name>A0A828Z8D1_9LEPT</name>
<gene>
    <name evidence="2" type="ORF">LEP1GSC036_1389</name>
</gene>
<feature type="domain" description="ISXO2-like transposase" evidence="1">
    <location>
        <begin position="4"/>
        <end position="106"/>
    </location>
</feature>
<sequence>MHAKAALPNKEGKKLTGKQLLNVINKEVHKDATIVTEEFIGYKILDKKERIHLTIGHSKEYVKGDIHTNIIEGFWSLFKRGIVGSYHHISTKYMQNYVNEFSFRYSNRNNPNFFDLIIKNSALV</sequence>
<dbReference type="SMART" id="SM01126">
    <property type="entry name" value="DDE_Tnp_IS1595"/>
    <property type="match status" value="1"/>
</dbReference>
<dbReference type="RefSeq" id="WP_004498385.1">
    <property type="nucleotide sequence ID" value="NZ_AFLV02000001.1"/>
</dbReference>
<evidence type="ECO:0000313" key="2">
    <source>
        <dbReference type="EMBL" id="EKR66654.1"/>
    </source>
</evidence>
<dbReference type="EMBL" id="AFLV02000001">
    <property type="protein sequence ID" value="EKR66654.1"/>
    <property type="molecule type" value="Genomic_DNA"/>
</dbReference>
<evidence type="ECO:0000259" key="1">
    <source>
        <dbReference type="SMART" id="SM01126"/>
    </source>
</evidence>
<dbReference type="PANTHER" id="PTHR47163">
    <property type="entry name" value="DDE_TNP_IS1595 DOMAIN-CONTAINING PROTEIN"/>
    <property type="match status" value="1"/>
</dbReference>